<reference evidence="10" key="2">
    <citation type="submission" date="2025-08" db="UniProtKB">
        <authorList>
            <consortium name="RefSeq"/>
        </authorList>
    </citation>
    <scope>IDENTIFICATION</scope>
    <source>
        <tissue evidence="10">Whole plant</tissue>
    </source>
</reference>
<dbReference type="PANTHER" id="PTHR47416">
    <property type="entry name" value="BASIC-LEUCINE ZIPPER TRANSCRIPTION FACTOR F-RELATED"/>
    <property type="match status" value="1"/>
</dbReference>
<evidence type="ECO:0000256" key="1">
    <source>
        <dbReference type="ARBA" id="ARBA00004123"/>
    </source>
</evidence>
<feature type="region of interest" description="Disordered" evidence="8">
    <location>
        <begin position="86"/>
        <end position="112"/>
    </location>
</feature>
<evidence type="ECO:0000256" key="8">
    <source>
        <dbReference type="SAM" id="MobiDB-lite"/>
    </source>
</evidence>
<dbReference type="KEGG" id="adu:107474334"/>
<dbReference type="GO" id="GO:0005634">
    <property type="term" value="C:nucleus"/>
    <property type="evidence" value="ECO:0007669"/>
    <property type="project" value="UniProtKB-SubCell"/>
</dbReference>
<dbReference type="InterPro" id="IPR046347">
    <property type="entry name" value="bZIP_sf"/>
</dbReference>
<keyword evidence="4" id="KW-0805">Transcription regulation</keyword>
<evidence type="ECO:0000313" key="10">
    <source>
        <dbReference type="RefSeq" id="XP_052113780.1"/>
    </source>
</evidence>
<evidence type="ECO:0000256" key="7">
    <source>
        <dbReference type="ARBA" id="ARBA00023242"/>
    </source>
</evidence>
<comment type="subcellular location">
    <subcellularLocation>
        <location evidence="2">Endoplasmic reticulum membrane</location>
        <topology evidence="2">Single-pass membrane protein</topology>
    </subcellularLocation>
    <subcellularLocation>
        <location evidence="1">Nucleus</location>
    </subcellularLocation>
</comment>
<proteinExistence type="inferred from homology"/>
<accession>A0A9C6WQW5</accession>
<evidence type="ECO:0000256" key="5">
    <source>
        <dbReference type="ARBA" id="ARBA00023125"/>
    </source>
</evidence>
<keyword evidence="7" id="KW-0539">Nucleus</keyword>
<dbReference type="GO" id="GO:0005789">
    <property type="term" value="C:endoplasmic reticulum membrane"/>
    <property type="evidence" value="ECO:0007669"/>
    <property type="project" value="UniProtKB-SubCell"/>
</dbReference>
<dbReference type="AlphaFoldDB" id="A0A9C6WQW5"/>
<dbReference type="GO" id="GO:0003700">
    <property type="term" value="F:DNA-binding transcription factor activity"/>
    <property type="evidence" value="ECO:0007669"/>
    <property type="project" value="InterPro"/>
</dbReference>
<keyword evidence="6" id="KW-0804">Transcription</keyword>
<dbReference type="PANTHER" id="PTHR47416:SF8">
    <property type="entry name" value="BASIC-LEUCINE ZIPPER TRANSCRIPTION FACTOR E-RELATED"/>
    <property type="match status" value="1"/>
</dbReference>
<sequence>MEGLALGDDPLSDFDCDAFLEQLPDPHVDDIFHEKEVPSALAGGGVLSEIENLLMADDEDDCAVIPATPSLESDYDKLLAEILVEPHGDSDDGSTPSIEDPHKDRADAAGPKEVGIEPVSKKLLRDAAARSRERKTKYVKDLEMKSRYYEGECRRLGHLLQCCYAENHALRLCLQARGALNASMTKQESAVLLLESLLLGSLLLFMGVMCQFSLRLTAWLTVLLPRENKEQRNARRVARKGPESDISECFWVQSSTKSRSCRASRRKMKFFISSLSLFYSSIYRKISNYVVVLTLGIYVISRSVEVTPFLKYPHLVECSEIHHVGCVALVPASLVAYTTPFGNPSFRTEIPSVDPSFAFEGGKKEEINRGRSRGSNVGGQSSLTNVTSNVGGEGVCNVGGQRWSTNVAGNIIVNLGANVGGNIGLEGTLMNQRYLQRLQ</sequence>
<dbReference type="GO" id="GO:0003677">
    <property type="term" value="F:DNA binding"/>
    <property type="evidence" value="ECO:0007669"/>
    <property type="project" value="UniProtKB-KW"/>
</dbReference>
<dbReference type="RefSeq" id="XP_052113780.1">
    <property type="nucleotide sequence ID" value="XM_052257820.1"/>
</dbReference>
<evidence type="ECO:0000313" key="9">
    <source>
        <dbReference type="Proteomes" id="UP000515211"/>
    </source>
</evidence>
<comment type="similarity">
    <text evidence="3">Belongs to the bZIP family.</text>
</comment>
<dbReference type="Proteomes" id="UP000515211">
    <property type="component" value="Chromosome 2"/>
</dbReference>
<dbReference type="GeneID" id="107474334"/>
<reference evidence="9" key="1">
    <citation type="journal article" date="2016" name="Nat. Genet.">
        <title>The genome sequences of Arachis duranensis and Arachis ipaensis, the diploid ancestors of cultivated peanut.</title>
        <authorList>
            <person name="Bertioli D.J."/>
            <person name="Cannon S.B."/>
            <person name="Froenicke L."/>
            <person name="Huang G."/>
            <person name="Farmer A.D."/>
            <person name="Cannon E.K."/>
            <person name="Liu X."/>
            <person name="Gao D."/>
            <person name="Clevenger J."/>
            <person name="Dash S."/>
            <person name="Ren L."/>
            <person name="Moretzsohn M.C."/>
            <person name="Shirasawa K."/>
            <person name="Huang W."/>
            <person name="Vidigal B."/>
            <person name="Abernathy B."/>
            <person name="Chu Y."/>
            <person name="Niederhuth C.E."/>
            <person name="Umale P."/>
            <person name="Araujo A.C."/>
            <person name="Kozik A."/>
            <person name="Kim K.D."/>
            <person name="Burow M.D."/>
            <person name="Varshney R.K."/>
            <person name="Wang X."/>
            <person name="Zhang X."/>
            <person name="Barkley N."/>
            <person name="Guimaraes P.M."/>
            <person name="Isobe S."/>
            <person name="Guo B."/>
            <person name="Liao B."/>
            <person name="Stalker H.T."/>
            <person name="Schmitz R.J."/>
            <person name="Scheffler B.E."/>
            <person name="Leal-Bertioli S.C."/>
            <person name="Xun X."/>
            <person name="Jackson S.A."/>
            <person name="Michelmore R."/>
            <person name="Ozias-Akins P."/>
        </authorList>
    </citation>
    <scope>NUCLEOTIDE SEQUENCE [LARGE SCALE GENOMIC DNA]</scope>
    <source>
        <strain evidence="9">cv. V14167</strain>
    </source>
</reference>
<keyword evidence="5" id="KW-0238">DNA-binding</keyword>
<gene>
    <name evidence="10" type="primary">LOC107474334</name>
</gene>
<dbReference type="SUPFAM" id="SSF57959">
    <property type="entry name" value="Leucine zipper domain"/>
    <property type="match status" value="1"/>
</dbReference>
<dbReference type="CDD" id="cd14704">
    <property type="entry name" value="bZIP_HY5-like"/>
    <property type="match status" value="1"/>
</dbReference>
<evidence type="ECO:0000256" key="3">
    <source>
        <dbReference type="ARBA" id="ARBA00007163"/>
    </source>
</evidence>
<keyword evidence="9" id="KW-1185">Reference proteome</keyword>
<evidence type="ECO:0000256" key="4">
    <source>
        <dbReference type="ARBA" id="ARBA00023015"/>
    </source>
</evidence>
<evidence type="ECO:0000256" key="2">
    <source>
        <dbReference type="ARBA" id="ARBA00004389"/>
    </source>
</evidence>
<organism evidence="9 10">
    <name type="scientific">Arachis duranensis</name>
    <name type="common">Wild peanut</name>
    <dbReference type="NCBI Taxonomy" id="130453"/>
    <lineage>
        <taxon>Eukaryota</taxon>
        <taxon>Viridiplantae</taxon>
        <taxon>Streptophyta</taxon>
        <taxon>Embryophyta</taxon>
        <taxon>Tracheophyta</taxon>
        <taxon>Spermatophyta</taxon>
        <taxon>Magnoliopsida</taxon>
        <taxon>eudicotyledons</taxon>
        <taxon>Gunneridae</taxon>
        <taxon>Pentapetalae</taxon>
        <taxon>rosids</taxon>
        <taxon>fabids</taxon>
        <taxon>Fabales</taxon>
        <taxon>Fabaceae</taxon>
        <taxon>Papilionoideae</taxon>
        <taxon>50 kb inversion clade</taxon>
        <taxon>dalbergioids sensu lato</taxon>
        <taxon>Dalbergieae</taxon>
        <taxon>Pterocarpus clade</taxon>
        <taxon>Arachis</taxon>
    </lineage>
</organism>
<name>A0A9C6WQW5_ARADU</name>
<protein>
    <submittedName>
        <fullName evidence="10">BZIP transcription factor 60</fullName>
    </submittedName>
</protein>
<evidence type="ECO:0000256" key="6">
    <source>
        <dbReference type="ARBA" id="ARBA00023163"/>
    </source>
</evidence>